<evidence type="ECO:0000256" key="1">
    <source>
        <dbReference type="SAM" id="MobiDB-lite"/>
    </source>
</evidence>
<gene>
    <name evidence="2" type="ORF">GPM918_LOCUS44913</name>
    <name evidence="3" type="ORF">SRO942_LOCUS47022</name>
</gene>
<comment type="caution">
    <text evidence="2">The sequence shown here is derived from an EMBL/GenBank/DDBJ whole genome shotgun (WGS) entry which is preliminary data.</text>
</comment>
<proteinExistence type="predicted"/>
<dbReference type="EMBL" id="CAJOBC010116057">
    <property type="protein sequence ID" value="CAF4552000.1"/>
    <property type="molecule type" value="Genomic_DNA"/>
</dbReference>
<organism evidence="2 4">
    <name type="scientific">Didymodactylos carnosus</name>
    <dbReference type="NCBI Taxonomy" id="1234261"/>
    <lineage>
        <taxon>Eukaryota</taxon>
        <taxon>Metazoa</taxon>
        <taxon>Spiralia</taxon>
        <taxon>Gnathifera</taxon>
        <taxon>Rotifera</taxon>
        <taxon>Eurotatoria</taxon>
        <taxon>Bdelloidea</taxon>
        <taxon>Philodinida</taxon>
        <taxon>Philodinidae</taxon>
        <taxon>Didymodactylos</taxon>
    </lineage>
</organism>
<feature type="compositionally biased region" description="Polar residues" evidence="1">
    <location>
        <begin position="107"/>
        <end position="116"/>
    </location>
</feature>
<feature type="compositionally biased region" description="Acidic residues" evidence="1">
    <location>
        <begin position="94"/>
        <end position="105"/>
    </location>
</feature>
<dbReference type="Proteomes" id="UP000681722">
    <property type="component" value="Unassembled WGS sequence"/>
</dbReference>
<evidence type="ECO:0000313" key="2">
    <source>
        <dbReference type="EMBL" id="CAF1640581.1"/>
    </source>
</evidence>
<sequence>YMGHYINITLTSGENDILWSQLDDMIYGRNNLNNVQCFDAIIHSVEHTFVNEAETRMIDRIQQMMSKLPSSTPNYDQMRQRLKKLNVVQDFSYDEGQIDTDDDSDSVPATDNKQQQ</sequence>
<reference evidence="2" key="1">
    <citation type="submission" date="2021-02" db="EMBL/GenBank/DDBJ databases">
        <authorList>
            <person name="Nowell W R."/>
        </authorList>
    </citation>
    <scope>NUCLEOTIDE SEQUENCE</scope>
</reference>
<feature type="non-terminal residue" evidence="2">
    <location>
        <position position="1"/>
    </location>
</feature>
<dbReference type="Proteomes" id="UP000663829">
    <property type="component" value="Unassembled WGS sequence"/>
</dbReference>
<dbReference type="AlphaFoldDB" id="A0A816DSV2"/>
<dbReference type="EMBL" id="CAJNOQ010047192">
    <property type="protein sequence ID" value="CAF1640581.1"/>
    <property type="molecule type" value="Genomic_DNA"/>
</dbReference>
<evidence type="ECO:0000313" key="3">
    <source>
        <dbReference type="EMBL" id="CAF4552000.1"/>
    </source>
</evidence>
<name>A0A816DSV2_9BILA</name>
<protein>
    <submittedName>
        <fullName evidence="2">Uncharacterized protein</fullName>
    </submittedName>
</protein>
<evidence type="ECO:0000313" key="4">
    <source>
        <dbReference type="Proteomes" id="UP000663829"/>
    </source>
</evidence>
<accession>A0A816DSV2</accession>
<feature type="region of interest" description="Disordered" evidence="1">
    <location>
        <begin position="94"/>
        <end position="116"/>
    </location>
</feature>
<keyword evidence="4" id="KW-1185">Reference proteome</keyword>